<evidence type="ECO:0000259" key="2">
    <source>
        <dbReference type="Pfam" id="PF19404"/>
    </source>
</evidence>
<proteinExistence type="predicted"/>
<dbReference type="Proteomes" id="UP001595906">
    <property type="component" value="Unassembled WGS sequence"/>
</dbReference>
<sequence>MCKKIYIILFSIIFGNQAFAQNEELKVQNYHPVSPSAFSFLKYTEMPVSEYTGIPSISIPLYEISVDGIKIPIALDYHAAGIRVSQEASWVGLGWDMNFGSINQEINDLDDYAISSSPSFPNQKLLPDYKWSPYPDNYPTRFNYPNCNNSPGFNWTDPYPKGPVLPKLSYMISTAYWIPVNEKIADQQLGLLSYPEYDSEPDIFTASFFGHTLKFIREFPDNLSSNGGIKILNKKGYKVVRNGDVFIITVPSGENYYFEQFSSSISNTTSYGGLTESTSNNFEPTSKIWYITKIVTNSGKQIVFNYTQTAAIDEYPSYSEKWDEKVLSSYSEYNLNNSINQPNVEGFNNLKMGNFNHSITYTKENRFYLSSIVFPLGKVNFQISDRLDILGGKKLDNIQVVNNDSKEIKSVQLLFDYFDASGVVGNTFPPFPNAALFNSDMVNKRLKLISISDKNGEIHSFGYNQTQLPPKNSYAQDFWGFFNGMTTNTSLIPNPQRLKITGLADNGNNNSANLNFITAGILTQITYPTGGKALFEYELNSFDNYWVPDFNNTNNVVSTGNGLRIKKVSFLNLDNSTAKQTVYSYQGGKSIIPLQLSRTYPLTNIKYIQGNTDIGAYYYSITELSGKGFYNSNSLGSINCVGYDMVTRTEIDNLGNTLGRTETYFNNRPDEIYNTTALPSQLGASLPTLKQISSRTFDALSSDFPENGKPNQILIYDNNNILIKKIENNYVTYISSMYSKFYYGARVFGYANLFYPENTCFQYPGAPSTYWTSVPKNLIGYYPIYDIESLLTKATTTEYDKNNTSFITVKSFGYDGFNQQAFTQLRGSNGEFLEEYYDHAYDYSNQTGDNNLLNSNRLSEITSKTIQKRKSNYIEILASSKVQNSYLVSSGNIVIKDITIIDQLGSNGSPRITTLDQYDAFGNPLQLSKVDGVKNSIIWDYGGNYAVAEVNNATYNDVAYTSFESDGKGNWNFLGNPVLDITSPTGQKAYDLSNGAITKINLNPIQSYSITYWLKNGAYCSMGGSTISSKNGWTLYRASATGISTLSISGSGYIDELRLYPADAQMQSYTYTPLVGMTSQTDANNRTTYYEYDTYSRLIRIRDQDKNIIKSLCYGYYNSSPTACANTPVFYNQALSQTFTKNNCGPSYRGGTIAYTVAPNTYSSTLSQADADNQAQNDIATNGQNYANNNASCTLNTVYAKLTLANSSESFLGGCDNRQSDIVVSFYQDAACTIPVSVTNLSVTIFTYTDQFDPTYGENGFLNPNTYVCNGTSLVLSQQPTYNACPYVDMYGNMSLGAYTNYTYALSSGTGYIIVN</sequence>
<dbReference type="Pfam" id="PF19404">
    <property type="entry name" value="DUF5977"/>
    <property type="match status" value="1"/>
</dbReference>
<keyword evidence="4" id="KW-1185">Reference proteome</keyword>
<evidence type="ECO:0000256" key="1">
    <source>
        <dbReference type="SAM" id="SignalP"/>
    </source>
</evidence>
<feature type="signal peptide" evidence="1">
    <location>
        <begin position="1"/>
        <end position="20"/>
    </location>
</feature>
<name>A0ABV8PXU3_9BACT</name>
<dbReference type="RefSeq" id="WP_379012981.1">
    <property type="nucleotide sequence ID" value="NZ_JBHSDC010000007.1"/>
</dbReference>
<comment type="caution">
    <text evidence="3">The sequence shown here is derived from an EMBL/GenBank/DDBJ whole genome shotgun (WGS) entry which is preliminary data.</text>
</comment>
<feature type="chain" id="PRO_5046006064" evidence="1">
    <location>
        <begin position="21"/>
        <end position="1316"/>
    </location>
</feature>
<dbReference type="NCBIfam" id="TIGR01643">
    <property type="entry name" value="YD_repeat_2x"/>
    <property type="match status" value="1"/>
</dbReference>
<gene>
    <name evidence="3" type="ORF">ACFOW1_06305</name>
</gene>
<evidence type="ECO:0000313" key="4">
    <source>
        <dbReference type="Proteomes" id="UP001595906"/>
    </source>
</evidence>
<reference evidence="4" key="1">
    <citation type="journal article" date="2019" name="Int. J. Syst. Evol. Microbiol.">
        <title>The Global Catalogue of Microorganisms (GCM) 10K type strain sequencing project: providing services to taxonomists for standard genome sequencing and annotation.</title>
        <authorList>
            <consortium name="The Broad Institute Genomics Platform"/>
            <consortium name="The Broad Institute Genome Sequencing Center for Infectious Disease"/>
            <person name="Wu L."/>
            <person name="Ma J."/>
        </authorList>
    </citation>
    <scope>NUCLEOTIDE SEQUENCE [LARGE SCALE GENOMIC DNA]</scope>
    <source>
        <strain evidence="4">CECT 8010</strain>
    </source>
</reference>
<evidence type="ECO:0000313" key="3">
    <source>
        <dbReference type="EMBL" id="MFC4231491.1"/>
    </source>
</evidence>
<protein>
    <submittedName>
        <fullName evidence="3">DUF5977 domain-containing protein</fullName>
    </submittedName>
</protein>
<dbReference type="InterPro" id="IPR006530">
    <property type="entry name" value="YD"/>
</dbReference>
<dbReference type="InterPro" id="IPR046020">
    <property type="entry name" value="DUF5977"/>
</dbReference>
<organism evidence="3 4">
    <name type="scientific">Parasediminibacterium paludis</name>
    <dbReference type="NCBI Taxonomy" id="908966"/>
    <lineage>
        <taxon>Bacteria</taxon>
        <taxon>Pseudomonadati</taxon>
        <taxon>Bacteroidota</taxon>
        <taxon>Chitinophagia</taxon>
        <taxon>Chitinophagales</taxon>
        <taxon>Chitinophagaceae</taxon>
        <taxon>Parasediminibacterium</taxon>
    </lineage>
</organism>
<accession>A0ABV8PXU3</accession>
<dbReference type="EMBL" id="JBHSDC010000007">
    <property type="protein sequence ID" value="MFC4231491.1"/>
    <property type="molecule type" value="Genomic_DNA"/>
</dbReference>
<feature type="domain" description="DUF5977" evidence="2">
    <location>
        <begin position="1130"/>
        <end position="1194"/>
    </location>
</feature>
<keyword evidence="1" id="KW-0732">Signal</keyword>